<accession>A0ABV2HVD7</accession>
<reference evidence="1 2" key="1">
    <citation type="submission" date="2024-06" db="EMBL/GenBank/DDBJ databases">
        <title>Genomic Encyclopedia of Type Strains, Phase IV (KMG-IV): sequencing the most valuable type-strain genomes for metagenomic binning, comparative biology and taxonomic classification.</title>
        <authorList>
            <person name="Goeker M."/>
        </authorList>
    </citation>
    <scope>NUCLEOTIDE SEQUENCE [LARGE SCALE GENOMIC DNA]</scope>
    <source>
        <strain evidence="1 2">DSM 29846</strain>
    </source>
</reference>
<proteinExistence type="predicted"/>
<dbReference type="EMBL" id="JBEPLM010000007">
    <property type="protein sequence ID" value="MET3594585.1"/>
    <property type="molecule type" value="Genomic_DNA"/>
</dbReference>
<protein>
    <submittedName>
        <fullName evidence="1">Uncharacterized protein</fullName>
    </submittedName>
</protein>
<organism evidence="1 2">
    <name type="scientific">Mesorhizobium shonense</name>
    <dbReference type="NCBI Taxonomy" id="1209948"/>
    <lineage>
        <taxon>Bacteria</taxon>
        <taxon>Pseudomonadati</taxon>
        <taxon>Pseudomonadota</taxon>
        <taxon>Alphaproteobacteria</taxon>
        <taxon>Hyphomicrobiales</taxon>
        <taxon>Phyllobacteriaceae</taxon>
        <taxon>Mesorhizobium</taxon>
    </lineage>
</organism>
<keyword evidence="2" id="KW-1185">Reference proteome</keyword>
<name>A0ABV2HVD7_9HYPH</name>
<dbReference type="Proteomes" id="UP001549036">
    <property type="component" value="Unassembled WGS sequence"/>
</dbReference>
<comment type="caution">
    <text evidence="1">The sequence shown here is derived from an EMBL/GenBank/DDBJ whole genome shotgun (WGS) entry which is preliminary data.</text>
</comment>
<evidence type="ECO:0000313" key="1">
    <source>
        <dbReference type="EMBL" id="MET3594585.1"/>
    </source>
</evidence>
<gene>
    <name evidence="1" type="ORF">ABID26_003993</name>
</gene>
<sequence length="47" mass="5149">MSWSWHAELGIGTGILMKAPGVMLIRSCLAPVPATLLKYECHPLDLK</sequence>
<evidence type="ECO:0000313" key="2">
    <source>
        <dbReference type="Proteomes" id="UP001549036"/>
    </source>
</evidence>